<feature type="region of interest" description="Disordered" evidence="1">
    <location>
        <begin position="106"/>
        <end position="134"/>
    </location>
</feature>
<sequence>MRWIVLASGVIAFAFLAAGRMEGLPNAPVDGRLAVPTSYETVAPSPPQAKGVLPEQILSDVSTDVPALTEEERSYNRMVAAERRVSRQRSRVAYMQAWREWRKALNSARSSGNDEAFNRLRADEPERERYFTEE</sequence>
<dbReference type="Proteomes" id="UP001447842">
    <property type="component" value="Chromosome"/>
</dbReference>
<evidence type="ECO:0008006" key="4">
    <source>
        <dbReference type="Google" id="ProtNLM"/>
    </source>
</evidence>
<evidence type="ECO:0000313" key="3">
    <source>
        <dbReference type="Proteomes" id="UP001447842"/>
    </source>
</evidence>
<reference evidence="2 3" key="1">
    <citation type="submission" date="2024-03" db="EMBL/GenBank/DDBJ databases">
        <title>Sulfurimonas sp. HSL3-1.</title>
        <authorList>
            <person name="Wang S."/>
        </authorList>
    </citation>
    <scope>NUCLEOTIDE SEQUENCE [LARGE SCALE GENOMIC DNA]</scope>
    <source>
        <strain evidence="2 3">HSL3-1</strain>
    </source>
</reference>
<evidence type="ECO:0000313" key="2">
    <source>
        <dbReference type="EMBL" id="XAU14665.1"/>
    </source>
</evidence>
<keyword evidence="3" id="KW-1185">Reference proteome</keyword>
<feature type="compositionally biased region" description="Basic and acidic residues" evidence="1">
    <location>
        <begin position="116"/>
        <end position="134"/>
    </location>
</feature>
<gene>
    <name evidence="2" type="ORF">WCY31_10480</name>
</gene>
<accession>A0ABZ3HAA6</accession>
<dbReference type="EMBL" id="CP147920">
    <property type="protein sequence ID" value="XAU14665.1"/>
    <property type="molecule type" value="Genomic_DNA"/>
</dbReference>
<protein>
    <recommendedName>
        <fullName evidence="4">DUF3106 domain-containing protein</fullName>
    </recommendedName>
</protein>
<name>A0ABZ3HAA6_9BACT</name>
<organism evidence="2 3">
    <name type="scientific">Sulfurimonas diazotrophicus</name>
    <dbReference type="NCBI Taxonomy" id="3131939"/>
    <lineage>
        <taxon>Bacteria</taxon>
        <taxon>Pseudomonadati</taxon>
        <taxon>Campylobacterota</taxon>
        <taxon>Epsilonproteobacteria</taxon>
        <taxon>Campylobacterales</taxon>
        <taxon>Sulfurimonadaceae</taxon>
        <taxon>Sulfurimonas</taxon>
    </lineage>
</organism>
<proteinExistence type="predicted"/>
<evidence type="ECO:0000256" key="1">
    <source>
        <dbReference type="SAM" id="MobiDB-lite"/>
    </source>
</evidence>
<dbReference type="RefSeq" id="WP_345972335.1">
    <property type="nucleotide sequence ID" value="NZ_CP147920.1"/>
</dbReference>